<protein>
    <submittedName>
        <fullName evidence="2">Uncharacterized protein</fullName>
    </submittedName>
</protein>
<proteinExistence type="predicted"/>
<feature type="transmembrane region" description="Helical" evidence="1">
    <location>
        <begin position="20"/>
        <end position="44"/>
    </location>
</feature>
<keyword evidence="3" id="KW-1185">Reference proteome</keyword>
<geneLocation type="plasmid" evidence="2">
    <name>unnamed2</name>
</geneLocation>
<sequence length="79" mass="8305">MLLCTPAIVHAMGLPELRQGAGWACGLLALLTAVLAPAVGLLVTRRADRRATRGRFRIMPAVSSVPVVFVVVFGLLVPA</sequence>
<feature type="transmembrane region" description="Helical" evidence="1">
    <location>
        <begin position="56"/>
        <end position="77"/>
    </location>
</feature>
<evidence type="ECO:0000256" key="1">
    <source>
        <dbReference type="SAM" id="Phobius"/>
    </source>
</evidence>
<organism evidence="2 3">
    <name type="scientific">Streptomyces zhihengii</name>
    <dbReference type="NCBI Taxonomy" id="1818004"/>
    <lineage>
        <taxon>Bacteria</taxon>
        <taxon>Bacillati</taxon>
        <taxon>Actinomycetota</taxon>
        <taxon>Actinomycetes</taxon>
        <taxon>Kitasatosporales</taxon>
        <taxon>Streptomycetaceae</taxon>
        <taxon>Streptomyces</taxon>
    </lineage>
</organism>
<evidence type="ECO:0000313" key="2">
    <source>
        <dbReference type="EMBL" id="MBM9624833.1"/>
    </source>
</evidence>
<gene>
    <name evidence="2" type="ORF">JE024_40685</name>
</gene>
<accession>A0ABS2V547</accession>
<name>A0ABS2V547_9ACTN</name>
<evidence type="ECO:0000313" key="3">
    <source>
        <dbReference type="Proteomes" id="UP000664109"/>
    </source>
</evidence>
<dbReference type="Proteomes" id="UP000664109">
    <property type="component" value="Unassembled WGS sequence"/>
</dbReference>
<keyword evidence="2" id="KW-0614">Plasmid</keyword>
<keyword evidence="1" id="KW-0812">Transmembrane</keyword>
<dbReference type="EMBL" id="JAFEJA010000004">
    <property type="protein sequence ID" value="MBM9624833.1"/>
    <property type="molecule type" value="Genomic_DNA"/>
</dbReference>
<comment type="caution">
    <text evidence="2">The sequence shown here is derived from an EMBL/GenBank/DDBJ whole genome shotgun (WGS) entry which is preliminary data.</text>
</comment>
<reference evidence="2 3" key="1">
    <citation type="journal article" date="2016" name="Arch. Microbiol.">
        <title>Streptomyces zhihengii sp. nov., isolated from rhizospheric soil of Psammosilene tunicoides.</title>
        <authorList>
            <person name="Huang M.J."/>
            <person name="Fei J.J."/>
            <person name="Salam N."/>
            <person name="Kim C.J."/>
            <person name="Hozzein W.N."/>
            <person name="Xiao M."/>
            <person name="Huang H.Q."/>
            <person name="Li W.J."/>
        </authorList>
    </citation>
    <scope>NUCLEOTIDE SEQUENCE [LARGE SCALE GENOMIC DNA]</scope>
    <source>
        <strain evidence="2 3">YIM T102</strain>
    </source>
</reference>
<keyword evidence="1" id="KW-0472">Membrane</keyword>
<keyword evidence="1" id="KW-1133">Transmembrane helix</keyword>